<gene>
    <name evidence="1" type="ORF">PIIN_11332</name>
</gene>
<dbReference type="Proteomes" id="UP000007148">
    <property type="component" value="Unassembled WGS sequence"/>
</dbReference>
<dbReference type="AlphaFoldDB" id="G4U1B2"/>
<reference evidence="1 2" key="1">
    <citation type="journal article" date="2011" name="PLoS Pathog.">
        <title>Endophytic Life Strategies Decoded by Genome and Transcriptome Analyses of the Mutualistic Root Symbiont Piriformospora indica.</title>
        <authorList>
            <person name="Zuccaro A."/>
            <person name="Lahrmann U."/>
            <person name="Guldener U."/>
            <person name="Langen G."/>
            <person name="Pfiffi S."/>
            <person name="Biedenkopf D."/>
            <person name="Wong P."/>
            <person name="Samans B."/>
            <person name="Grimm C."/>
            <person name="Basiewicz M."/>
            <person name="Murat C."/>
            <person name="Martin F."/>
            <person name="Kogel K.H."/>
        </authorList>
    </citation>
    <scope>NUCLEOTIDE SEQUENCE [LARGE SCALE GENOMIC DNA]</scope>
    <source>
        <strain evidence="1 2">DSM 11827</strain>
    </source>
</reference>
<accession>G4U1B2</accession>
<protein>
    <submittedName>
        <fullName evidence="1">Uncharacterized protein</fullName>
    </submittedName>
</protein>
<evidence type="ECO:0000313" key="2">
    <source>
        <dbReference type="Proteomes" id="UP000007148"/>
    </source>
</evidence>
<proteinExistence type="predicted"/>
<comment type="caution">
    <text evidence="1">The sequence shown here is derived from an EMBL/GenBank/DDBJ whole genome shotgun (WGS) entry which is preliminary data.</text>
</comment>
<evidence type="ECO:0000313" key="1">
    <source>
        <dbReference type="EMBL" id="CCA77355.1"/>
    </source>
</evidence>
<dbReference type="InParanoid" id="G4U1B2"/>
<name>G4U1B2_SERID</name>
<sequence>MTSDFVLMTYSSTDEGLADGRADSAAISYFYIVYYEGKEDFGLRSSRRTLYP</sequence>
<dbReference type="EMBL" id="CAFZ01001516">
    <property type="protein sequence ID" value="CCA77355.1"/>
    <property type="molecule type" value="Genomic_DNA"/>
</dbReference>
<dbReference type="HOGENOM" id="CLU_3088088_0_0_1"/>
<organism evidence="1 2">
    <name type="scientific">Serendipita indica (strain DSM 11827)</name>
    <name type="common">Root endophyte fungus</name>
    <name type="synonym">Piriformospora indica</name>
    <dbReference type="NCBI Taxonomy" id="1109443"/>
    <lineage>
        <taxon>Eukaryota</taxon>
        <taxon>Fungi</taxon>
        <taxon>Dikarya</taxon>
        <taxon>Basidiomycota</taxon>
        <taxon>Agaricomycotina</taxon>
        <taxon>Agaricomycetes</taxon>
        <taxon>Sebacinales</taxon>
        <taxon>Serendipitaceae</taxon>
        <taxon>Serendipita</taxon>
    </lineage>
</organism>
<keyword evidence="2" id="KW-1185">Reference proteome</keyword>